<keyword evidence="10" id="KW-1185">Reference proteome</keyword>
<keyword evidence="9" id="KW-0969">Cilium</keyword>
<feature type="domain" description="Flagellar hook-associated protein FlgK helical" evidence="8">
    <location>
        <begin position="98"/>
        <end position="318"/>
    </location>
</feature>
<gene>
    <name evidence="9" type="primary">flgK</name>
    <name evidence="9" type="ORF">J4G78_02575</name>
</gene>
<keyword evidence="9" id="KW-0966">Cell projection</keyword>
<dbReference type="InterPro" id="IPR010930">
    <property type="entry name" value="Flg_bb/hook_C_dom"/>
</dbReference>
<dbReference type="PANTHER" id="PTHR30033">
    <property type="entry name" value="FLAGELLAR HOOK-ASSOCIATED PROTEIN 1"/>
    <property type="match status" value="1"/>
</dbReference>
<keyword evidence="6" id="KW-0975">Bacterial flagellum</keyword>
<keyword evidence="9" id="KW-0282">Flagellum</keyword>
<dbReference type="Pfam" id="PF06429">
    <property type="entry name" value="Flg_bbr_C"/>
    <property type="match status" value="1"/>
</dbReference>
<evidence type="ECO:0000256" key="6">
    <source>
        <dbReference type="ARBA" id="ARBA00023143"/>
    </source>
</evidence>
<evidence type="ECO:0000256" key="1">
    <source>
        <dbReference type="ARBA" id="ARBA00004365"/>
    </source>
</evidence>
<evidence type="ECO:0000256" key="2">
    <source>
        <dbReference type="ARBA" id="ARBA00004613"/>
    </source>
</evidence>
<feature type="domain" description="Flagellar basal-body/hook protein C-terminal" evidence="7">
    <location>
        <begin position="404"/>
        <end position="442"/>
    </location>
</feature>
<accession>A0ABX7T4J3</accession>
<sequence length="443" mass="46341">MTDMYSIGTSGIRAYQRALSTISVNISNAENPNYVRRNLRLAELTSSAGINPYFIHQTGFGGVEIGGISRSTDPFLEANVRLTGAALYGAETRFRWMKNAETALGDTEHGVGAKFNKLFAIAEELASAPFNSVLRNQFISEIDASVTAINRTANVLATLSGQISGAAEQEVITFNEAIENLAKTNLALRIATNGSSKQAALLDQRDAALAVLSERADVTISFADKGVANISYDGQSLVDVGQTNTLSVISGASGNISLAVNGISVTAPSRGSLSALLSSATTTVQRRTELDNLANQFAVDINAWQAAGETNAGVAGPPLLNAAGGATALTMITRDPADLALATAGGATNGNIANFSALRGSTGVEQIWTNIVGAQAIVTASAQSENAAAKAQYEAAREARDSLSSVDLDREAADLLRYQEAYNASARVIQVARENMQNILALF</sequence>
<dbReference type="RefSeq" id="WP_207988320.1">
    <property type="nucleotide sequence ID" value="NZ_CP071794.1"/>
</dbReference>
<comment type="similarity">
    <text evidence="3">Belongs to the flagella basal body rod proteins family.</text>
</comment>
<evidence type="ECO:0000313" key="10">
    <source>
        <dbReference type="Proteomes" id="UP000663923"/>
    </source>
</evidence>
<comment type="subcellular location">
    <subcellularLocation>
        <location evidence="1">Bacterial flagellum</location>
    </subcellularLocation>
    <subcellularLocation>
        <location evidence="2">Secreted</location>
    </subcellularLocation>
</comment>
<evidence type="ECO:0000259" key="7">
    <source>
        <dbReference type="Pfam" id="PF06429"/>
    </source>
</evidence>
<dbReference type="PANTHER" id="PTHR30033:SF2">
    <property type="entry name" value="FLAGELLAR HOOK PROTEIN"/>
    <property type="match status" value="1"/>
</dbReference>
<dbReference type="InterPro" id="IPR053927">
    <property type="entry name" value="FlgK_helical"/>
</dbReference>
<dbReference type="NCBIfam" id="TIGR02492">
    <property type="entry name" value="flgK_ends"/>
    <property type="match status" value="1"/>
</dbReference>
<dbReference type="Pfam" id="PF22638">
    <property type="entry name" value="FlgK_D1"/>
    <property type="match status" value="1"/>
</dbReference>
<evidence type="ECO:0000256" key="4">
    <source>
        <dbReference type="ARBA" id="ARBA00016244"/>
    </source>
</evidence>
<proteinExistence type="inferred from homology"/>
<dbReference type="EMBL" id="CP071794">
    <property type="protein sequence ID" value="QTD56500.1"/>
    <property type="molecule type" value="Genomic_DNA"/>
</dbReference>
<name>A0ABX7T4J3_9SPHN</name>
<evidence type="ECO:0000256" key="3">
    <source>
        <dbReference type="ARBA" id="ARBA00009677"/>
    </source>
</evidence>
<dbReference type="InterPro" id="IPR002371">
    <property type="entry name" value="FlgK"/>
</dbReference>
<keyword evidence="5" id="KW-0964">Secreted</keyword>
<reference evidence="9 10" key="1">
    <citation type="submission" date="2021-03" db="EMBL/GenBank/DDBJ databases">
        <title>Complete genome of Parasphingorhabdus_sp.JHSY0214.</title>
        <authorList>
            <person name="Yoo J.H."/>
            <person name="Bae J.W."/>
        </authorList>
    </citation>
    <scope>NUCLEOTIDE SEQUENCE [LARGE SCALE GENOMIC DNA]</scope>
    <source>
        <strain evidence="9 10">JHSY0214</strain>
    </source>
</reference>
<evidence type="ECO:0000256" key="5">
    <source>
        <dbReference type="ARBA" id="ARBA00022525"/>
    </source>
</evidence>
<evidence type="ECO:0000259" key="8">
    <source>
        <dbReference type="Pfam" id="PF22638"/>
    </source>
</evidence>
<organism evidence="9 10">
    <name type="scientific">Parasphingorhabdus cellanae</name>
    <dbReference type="NCBI Taxonomy" id="2806553"/>
    <lineage>
        <taxon>Bacteria</taxon>
        <taxon>Pseudomonadati</taxon>
        <taxon>Pseudomonadota</taxon>
        <taxon>Alphaproteobacteria</taxon>
        <taxon>Sphingomonadales</taxon>
        <taxon>Sphingomonadaceae</taxon>
        <taxon>Parasphingorhabdus</taxon>
    </lineage>
</organism>
<evidence type="ECO:0000313" key="9">
    <source>
        <dbReference type="EMBL" id="QTD56500.1"/>
    </source>
</evidence>
<dbReference type="SUPFAM" id="SSF64518">
    <property type="entry name" value="Phase 1 flagellin"/>
    <property type="match status" value="1"/>
</dbReference>
<dbReference type="Proteomes" id="UP000663923">
    <property type="component" value="Chromosome"/>
</dbReference>
<protein>
    <recommendedName>
        <fullName evidence="4">Flagellar hook-associated protein 1</fullName>
    </recommendedName>
</protein>